<dbReference type="SUPFAM" id="SSF51735">
    <property type="entry name" value="NAD(P)-binding Rossmann-fold domains"/>
    <property type="match status" value="1"/>
</dbReference>
<dbReference type="InterPro" id="IPR006139">
    <property type="entry name" value="D-isomer_2_OHA_DH_cat_dom"/>
</dbReference>
<sequence length="335" mass="36367">MTVTVMQAEGLYPDDTVEREVFGPDVRILQPVCSALSELPDETCAEVEGLFVFRQWLNAADIARFPRLRCVVRMGVGYDRLDRAALAARGVTVCNLPDYGTTEVADHAISLALALRRGLLLHHDAQRAAPPAAWVPIDSPLVQRPSTRVFGVVGLGRIGTAAALRAKAFGWNVIFHDPYRPNGAELALGIGRVRRVEELFERADTLSLHTPLTRTTRGLVDARLLRLMPPGAVLVNTARGPILELDALEAALRDGTLAGAGLDVLPEEPPGPAVHPLLAAYRAREPWLAGRLIVTPHSAFHSPEALADIRRKGAETMRDVLVEGLATNVIRPEDD</sequence>
<comment type="caution">
    <text evidence="5">The sequence shown here is derived from an EMBL/GenBank/DDBJ whole genome shotgun (WGS) entry which is preliminary data.</text>
</comment>
<dbReference type="RefSeq" id="WP_140882529.1">
    <property type="nucleotide sequence ID" value="NZ_RCZP01000006.1"/>
</dbReference>
<evidence type="ECO:0000256" key="1">
    <source>
        <dbReference type="ARBA" id="ARBA00023002"/>
    </source>
</evidence>
<dbReference type="GO" id="GO:0016616">
    <property type="term" value="F:oxidoreductase activity, acting on the CH-OH group of donors, NAD or NADP as acceptor"/>
    <property type="evidence" value="ECO:0007669"/>
    <property type="project" value="InterPro"/>
</dbReference>
<comment type="similarity">
    <text evidence="2">Belongs to the D-isomer specific 2-hydroxyacid dehydrogenase family.</text>
</comment>
<dbReference type="SUPFAM" id="SSF52283">
    <property type="entry name" value="Formate/glycerate dehydrogenase catalytic domain-like"/>
    <property type="match status" value="1"/>
</dbReference>
<name>A0A502G945_9PROT</name>
<dbReference type="PANTHER" id="PTHR46029:SF7">
    <property type="entry name" value="C-TERMINAL-BINDING PROTEIN"/>
    <property type="match status" value="1"/>
</dbReference>
<dbReference type="AlphaFoldDB" id="A0A502G945"/>
<dbReference type="GO" id="GO:0001221">
    <property type="term" value="F:transcription coregulator binding"/>
    <property type="evidence" value="ECO:0007669"/>
    <property type="project" value="TreeGrafter"/>
</dbReference>
<protein>
    <submittedName>
        <fullName evidence="5">C-terminal binding protein</fullName>
    </submittedName>
</protein>
<dbReference type="GO" id="GO:0006357">
    <property type="term" value="P:regulation of transcription by RNA polymerase II"/>
    <property type="evidence" value="ECO:0007669"/>
    <property type="project" value="TreeGrafter"/>
</dbReference>
<reference evidence="5 6" key="1">
    <citation type="journal article" date="2019" name="Environ. Microbiol.">
        <title>Species interactions and distinct microbial communities in high Arctic permafrost affected cryosols are associated with the CH4 and CO2 gas fluxes.</title>
        <authorList>
            <person name="Altshuler I."/>
            <person name="Hamel J."/>
            <person name="Turney S."/>
            <person name="Magnuson E."/>
            <person name="Levesque R."/>
            <person name="Greer C."/>
            <person name="Whyte L.G."/>
        </authorList>
    </citation>
    <scope>NUCLEOTIDE SEQUENCE [LARGE SCALE GENOMIC DNA]</scope>
    <source>
        <strain evidence="5 6">S9.3B</strain>
    </source>
</reference>
<evidence type="ECO:0000259" key="3">
    <source>
        <dbReference type="Pfam" id="PF00389"/>
    </source>
</evidence>
<organism evidence="5 6">
    <name type="scientific">Muricoccus nepalensis</name>
    <dbReference type="NCBI Taxonomy" id="1854500"/>
    <lineage>
        <taxon>Bacteria</taxon>
        <taxon>Pseudomonadati</taxon>
        <taxon>Pseudomonadota</taxon>
        <taxon>Alphaproteobacteria</taxon>
        <taxon>Acetobacterales</taxon>
        <taxon>Roseomonadaceae</taxon>
        <taxon>Muricoccus</taxon>
    </lineage>
</organism>
<dbReference type="InterPro" id="IPR029753">
    <property type="entry name" value="D-isomer_DH_CS"/>
</dbReference>
<accession>A0A502G945</accession>
<evidence type="ECO:0000256" key="2">
    <source>
        <dbReference type="RuleBase" id="RU003719"/>
    </source>
</evidence>
<dbReference type="GO" id="GO:0051287">
    <property type="term" value="F:NAD binding"/>
    <property type="evidence" value="ECO:0007669"/>
    <property type="project" value="InterPro"/>
</dbReference>
<feature type="domain" description="D-isomer specific 2-hydroxyacid dehydrogenase catalytic" evidence="3">
    <location>
        <begin position="41"/>
        <end position="330"/>
    </location>
</feature>
<dbReference type="InterPro" id="IPR036291">
    <property type="entry name" value="NAD(P)-bd_dom_sf"/>
</dbReference>
<dbReference type="PANTHER" id="PTHR46029">
    <property type="entry name" value="C-TERMINAL-BINDING PROTEIN"/>
    <property type="match status" value="1"/>
</dbReference>
<dbReference type="GO" id="GO:0140297">
    <property type="term" value="F:DNA-binding transcription factor binding"/>
    <property type="evidence" value="ECO:0007669"/>
    <property type="project" value="TreeGrafter"/>
</dbReference>
<dbReference type="InterPro" id="IPR051638">
    <property type="entry name" value="CTBP_dehydrogenase"/>
</dbReference>
<evidence type="ECO:0000259" key="4">
    <source>
        <dbReference type="Pfam" id="PF02826"/>
    </source>
</evidence>
<dbReference type="EMBL" id="RCZP01000006">
    <property type="protein sequence ID" value="TPG58151.1"/>
    <property type="molecule type" value="Genomic_DNA"/>
</dbReference>
<dbReference type="Pfam" id="PF02826">
    <property type="entry name" value="2-Hacid_dh_C"/>
    <property type="match status" value="1"/>
</dbReference>
<dbReference type="Gene3D" id="3.40.50.720">
    <property type="entry name" value="NAD(P)-binding Rossmann-like Domain"/>
    <property type="match status" value="2"/>
</dbReference>
<proteinExistence type="inferred from homology"/>
<dbReference type="Proteomes" id="UP000317078">
    <property type="component" value="Unassembled WGS sequence"/>
</dbReference>
<dbReference type="Pfam" id="PF00389">
    <property type="entry name" value="2-Hacid_dh"/>
    <property type="match status" value="1"/>
</dbReference>
<feature type="domain" description="D-isomer specific 2-hydroxyacid dehydrogenase NAD-binding" evidence="4">
    <location>
        <begin position="110"/>
        <end position="299"/>
    </location>
</feature>
<gene>
    <name evidence="5" type="ORF">EAH89_09335</name>
</gene>
<dbReference type="InterPro" id="IPR043322">
    <property type="entry name" value="CtBP"/>
</dbReference>
<evidence type="ECO:0000313" key="6">
    <source>
        <dbReference type="Proteomes" id="UP000317078"/>
    </source>
</evidence>
<dbReference type="CDD" id="cd05299">
    <property type="entry name" value="CtBP_dh"/>
    <property type="match status" value="1"/>
</dbReference>
<dbReference type="GO" id="GO:0003714">
    <property type="term" value="F:transcription corepressor activity"/>
    <property type="evidence" value="ECO:0007669"/>
    <property type="project" value="InterPro"/>
</dbReference>
<dbReference type="InterPro" id="IPR006140">
    <property type="entry name" value="D-isomer_DH_NAD-bd"/>
</dbReference>
<keyword evidence="6" id="KW-1185">Reference proteome</keyword>
<dbReference type="OrthoDB" id="9793626at2"/>
<dbReference type="PROSITE" id="PS00671">
    <property type="entry name" value="D_2_HYDROXYACID_DH_3"/>
    <property type="match status" value="1"/>
</dbReference>
<keyword evidence="1 2" id="KW-0560">Oxidoreductase</keyword>
<evidence type="ECO:0000313" key="5">
    <source>
        <dbReference type="EMBL" id="TPG58151.1"/>
    </source>
</evidence>